<dbReference type="AlphaFoldDB" id="A0A1K0FJI9"/>
<name>A0A1K0FJI9_9ACTN</name>
<organism evidence="1 2">
    <name type="scientific">Couchioplanes caeruleus subsp. caeruleus</name>
    <dbReference type="NCBI Taxonomy" id="56427"/>
    <lineage>
        <taxon>Bacteria</taxon>
        <taxon>Bacillati</taxon>
        <taxon>Actinomycetota</taxon>
        <taxon>Actinomycetes</taxon>
        <taxon>Micromonosporales</taxon>
        <taxon>Micromonosporaceae</taxon>
        <taxon>Couchioplanes</taxon>
    </lineage>
</organism>
<reference evidence="1 2" key="1">
    <citation type="submission" date="2016-09" db="EMBL/GenBank/DDBJ databases">
        <title>Couchioplanes caeruleus draft genome sequence.</title>
        <authorList>
            <person name="Sheehan J."/>
            <person name="Caffrey P."/>
        </authorList>
    </citation>
    <scope>NUCLEOTIDE SEQUENCE [LARGE SCALE GENOMIC DNA]</scope>
    <source>
        <strain evidence="1 2">DSM 43634</strain>
    </source>
</reference>
<sequence>MVGSVTISHRSSAFADGAGVAAGALYVVPQPVRSEARCDWRGRPLTSHDVAVQCIAATTTRSGL</sequence>
<evidence type="ECO:0000313" key="1">
    <source>
        <dbReference type="EMBL" id="OJF12993.1"/>
    </source>
</evidence>
<dbReference type="EMBL" id="MEIA01000182">
    <property type="protein sequence ID" value="OJF12993.1"/>
    <property type="molecule type" value="Genomic_DNA"/>
</dbReference>
<accession>A0A1K0FJI9</accession>
<comment type="caution">
    <text evidence="1">The sequence shown here is derived from an EMBL/GenBank/DDBJ whole genome shotgun (WGS) entry which is preliminary data.</text>
</comment>
<gene>
    <name evidence="1" type="ORF">BG844_17625</name>
</gene>
<protein>
    <submittedName>
        <fullName evidence="1">Uncharacterized protein</fullName>
    </submittedName>
</protein>
<evidence type="ECO:0000313" key="2">
    <source>
        <dbReference type="Proteomes" id="UP000182486"/>
    </source>
</evidence>
<keyword evidence="2" id="KW-1185">Reference proteome</keyword>
<proteinExistence type="predicted"/>
<dbReference type="Proteomes" id="UP000182486">
    <property type="component" value="Unassembled WGS sequence"/>
</dbReference>